<evidence type="ECO:0000259" key="2">
    <source>
        <dbReference type="Pfam" id="PF00753"/>
    </source>
</evidence>
<name>A0ABY1X7G9_9HYPH</name>
<dbReference type="EMBL" id="SIOX01000001">
    <property type="protein sequence ID" value="TAX81157.1"/>
    <property type="molecule type" value="Genomic_DNA"/>
</dbReference>
<sequence length="840" mass="91992">MPIDTDFEVYVLDMGRQMYGDCVLIKSNSTTIIVDGGHAGDFKGQYGYRSIPAQLEKILGPPPFSVDLLIVTHCHSDHIGCLPDLVSSGLVRPRWALVADEGLGFGRQRPDSKLPSDGLPDRARALVASLQEEDRSRMTDGELAEFLVDMEKLESRYDKMLADLKPLGDRLIRFGRQKDYTALEREFEGIGFKILGPEFDHLAICAEAIQRANADATSVVENRQRTDLINDLDLYRSLAAAKWSVDLLDMPGKGAALNNQSIVFKIGDGDRTALFAGDMQFGKPEVTGLGPLMKSLRETISEAGPYQFAKLTHHTSYNGINAAVLGELGDPKFLVHTGGLNDSGHPDPGSLHLLEEREQDIKFARTDRNGLIKFSWTDGFTLARNELNDFSRNVGNDEPEESAEGGEATTSVKEPEISPPEPKMTSQSNTAPGTVEVLFMRIPGDVTKITIAGIPIEIERSPPRDVRPQQKVKTEVAPRLPTEAVHDSLAAGRKLPPLLFVTQQDRLARKIGEREAARALDLVRKSGQTLLDLPTTDDVADLRGKLSRGNFKGVVILGGYDVLPSERVDVLDADLRRQIGRDAADEPDKFVVWSDDKYGDSDGDGIAEFPVSRIPDGNLAEFFIKCLKGASPAGDGRFGIRNSERPFADAIWQGVRGTENILISGPTLHSELARAEISRPSLYFMLHGHDVDATQFWGEDNGVVEAIKVSSLPRSDVGVVFAGCCWGALIVEQKASSDRGPLGARSPGQSMALSFLMSGANAFVGCTGAHYSPNAGENFFSEPLHREFWKEFATTESAAEALFNARKTYLGDMPHGLSRPYHLGIERKLYKQFTCLGLGW</sequence>
<comment type="caution">
    <text evidence="3">The sequence shown here is derived from an EMBL/GenBank/DDBJ whole genome shotgun (WGS) entry which is preliminary data.</text>
</comment>
<dbReference type="InterPro" id="IPR001279">
    <property type="entry name" value="Metallo-B-lactamas"/>
</dbReference>
<dbReference type="PANTHER" id="PTHR30619">
    <property type="entry name" value="DNA INTERNALIZATION/COMPETENCE PROTEIN COMEC/REC2"/>
    <property type="match status" value="1"/>
</dbReference>
<feature type="domain" description="Metallo-beta-lactamase" evidence="2">
    <location>
        <begin position="19"/>
        <end position="94"/>
    </location>
</feature>
<dbReference type="Gene3D" id="3.60.15.10">
    <property type="entry name" value="Ribonuclease Z/Hydroxyacylglutathione hydrolase-like"/>
    <property type="match status" value="1"/>
</dbReference>
<feature type="region of interest" description="Disordered" evidence="1">
    <location>
        <begin position="391"/>
        <end position="432"/>
    </location>
</feature>
<protein>
    <submittedName>
        <fullName evidence="3">MBL fold metallo-hydrolase</fullName>
    </submittedName>
</protein>
<dbReference type="SUPFAM" id="SSF56281">
    <property type="entry name" value="Metallo-hydrolase/oxidoreductase"/>
    <property type="match status" value="1"/>
</dbReference>
<gene>
    <name evidence="3" type="ORF">ELH98_08800</name>
</gene>
<evidence type="ECO:0000313" key="4">
    <source>
        <dbReference type="Proteomes" id="UP000291659"/>
    </source>
</evidence>
<dbReference type="RefSeq" id="WP_130762903.1">
    <property type="nucleotide sequence ID" value="NZ_SILL01000001.1"/>
</dbReference>
<dbReference type="Proteomes" id="UP000291659">
    <property type="component" value="Unassembled WGS sequence"/>
</dbReference>
<proteinExistence type="predicted"/>
<dbReference type="InterPro" id="IPR052159">
    <property type="entry name" value="Competence_DNA_uptake"/>
</dbReference>
<accession>A0ABY1X7G9</accession>
<dbReference type="PANTHER" id="PTHR30619:SF1">
    <property type="entry name" value="RECOMBINATION PROTEIN 2"/>
    <property type="match status" value="1"/>
</dbReference>
<reference evidence="3 4" key="1">
    <citation type="submission" date="2019-02" db="EMBL/GenBank/DDBJ databases">
        <title>The genomic architecture of introgression among sibling species of bacteria.</title>
        <authorList>
            <person name="Cavassim M.I.A."/>
            <person name="Moeskjaer S."/>
            <person name="Moslemi C."/>
            <person name="Fields B."/>
            <person name="Bachmann A."/>
            <person name="Vilhjalmsson B."/>
            <person name="Schierup M.H."/>
            <person name="Young J.P.W."/>
            <person name="Andersen S.U."/>
        </authorList>
    </citation>
    <scope>NUCLEOTIDE SEQUENCE [LARGE SCALE GENOMIC DNA]</scope>
    <source>
        <strain evidence="3 4">SM141A</strain>
    </source>
</reference>
<dbReference type="Pfam" id="PF00753">
    <property type="entry name" value="Lactamase_B"/>
    <property type="match status" value="1"/>
</dbReference>
<evidence type="ECO:0000313" key="3">
    <source>
        <dbReference type="EMBL" id="TAX81157.1"/>
    </source>
</evidence>
<evidence type="ECO:0000256" key="1">
    <source>
        <dbReference type="SAM" id="MobiDB-lite"/>
    </source>
</evidence>
<organism evidence="3 4">
    <name type="scientific">Rhizobium ruizarguesonis</name>
    <dbReference type="NCBI Taxonomy" id="2081791"/>
    <lineage>
        <taxon>Bacteria</taxon>
        <taxon>Pseudomonadati</taxon>
        <taxon>Pseudomonadota</taxon>
        <taxon>Alphaproteobacteria</taxon>
        <taxon>Hyphomicrobiales</taxon>
        <taxon>Rhizobiaceae</taxon>
        <taxon>Rhizobium/Agrobacterium group</taxon>
        <taxon>Rhizobium</taxon>
    </lineage>
</organism>
<keyword evidence="4" id="KW-1185">Reference proteome</keyword>
<dbReference type="InterPro" id="IPR036866">
    <property type="entry name" value="RibonucZ/Hydroxyglut_hydro"/>
</dbReference>